<dbReference type="InterPro" id="IPR052964">
    <property type="entry name" value="Sporulation_signal_mat"/>
</dbReference>
<keyword evidence="3 5" id="KW-1133">Transmembrane helix</keyword>
<feature type="transmembrane region" description="Helical" evidence="5">
    <location>
        <begin position="71"/>
        <end position="90"/>
    </location>
</feature>
<feature type="transmembrane region" description="Helical" evidence="5">
    <location>
        <begin position="12"/>
        <end position="35"/>
    </location>
</feature>
<evidence type="ECO:0000313" key="7">
    <source>
        <dbReference type="EMBL" id="SMF00367.1"/>
    </source>
</evidence>
<protein>
    <submittedName>
        <fullName evidence="7">Predicted thiol-disulfide oxidoreductase YuxK, DCC family</fullName>
    </submittedName>
</protein>
<evidence type="ECO:0000256" key="4">
    <source>
        <dbReference type="ARBA" id="ARBA00023136"/>
    </source>
</evidence>
<accession>A0ABY1LWJ5</accession>
<dbReference type="InterPro" id="IPR007263">
    <property type="entry name" value="DCC1-like"/>
</dbReference>
<keyword evidence="4 5" id="KW-0472">Membrane</keyword>
<feature type="transmembrane region" description="Helical" evidence="5">
    <location>
        <begin position="251"/>
        <end position="279"/>
    </location>
</feature>
<dbReference type="RefSeq" id="WP_254899709.1">
    <property type="nucleotide sequence ID" value="NZ_FXAE01000004.1"/>
</dbReference>
<organism evidence="7 8">
    <name type="scientific">Paenibacillus barengoltzii J12</name>
    <dbReference type="NCBI Taxonomy" id="935846"/>
    <lineage>
        <taxon>Bacteria</taxon>
        <taxon>Bacillati</taxon>
        <taxon>Bacillota</taxon>
        <taxon>Bacilli</taxon>
        <taxon>Bacillales</taxon>
        <taxon>Paenibacillaceae</taxon>
        <taxon>Paenibacillus</taxon>
    </lineage>
</organism>
<dbReference type="Proteomes" id="UP000192939">
    <property type="component" value="Unassembled WGS sequence"/>
</dbReference>
<evidence type="ECO:0000256" key="5">
    <source>
        <dbReference type="SAM" id="Phobius"/>
    </source>
</evidence>
<evidence type="ECO:0000313" key="8">
    <source>
        <dbReference type="Proteomes" id="UP000192939"/>
    </source>
</evidence>
<feature type="domain" description="HTTM-like" evidence="6">
    <location>
        <begin position="16"/>
        <end position="288"/>
    </location>
</feature>
<sequence>MMFSRFRNFMVADRFLIGTSLLRISIGLILLYQYFIHYGQRHFLFSSRGMSVLSDELKLSLFSLYNLSDSLIYFDIIYHLGIVVSFVYLLGFKGRIFALLNFIFFYSLHIRYGQIGDGGDNLLIICLFLLIFSNSTAYFSFDSARFQQNRERKRDTFVYQVLTIFHNFSVFFCIVQLCILYFFSGLYQIMGDLWQNGTAIYYISQVNEFSRPFLKYMVDNHLWLMVLGTYFSVFIKIAFPFCLLNKKLKPLVVAGMIVFHTGIAIGMGLLTFSLIMMMMELIVFTDEEYRKGLKKIVLFGRKLQVSWMRLGRSVGRKWFYPYRIVIFYDGWCPMCQSIMRNLRRLDYLGLLRYISFRDPKVIKQYNLDSAEVEKRMHSMRVSNKNTMKVGIHSVIQISSRLAPLWLFVPFLYLSSKIGVGALVYDFIASRRNLLPINHCDENCEINHVTIHR</sequence>
<reference evidence="7 8" key="1">
    <citation type="submission" date="2017-04" db="EMBL/GenBank/DDBJ databases">
        <authorList>
            <person name="Varghese N."/>
            <person name="Submissions S."/>
        </authorList>
    </citation>
    <scope>NUCLEOTIDE SEQUENCE [LARGE SCALE GENOMIC DNA]</scope>
    <source>
        <strain evidence="7 8">J12</strain>
    </source>
</reference>
<keyword evidence="8" id="KW-1185">Reference proteome</keyword>
<gene>
    <name evidence="7" type="ORF">SAMN02744124_00765</name>
</gene>
<feature type="transmembrane region" description="Helical" evidence="5">
    <location>
        <begin position="97"/>
        <end position="115"/>
    </location>
</feature>
<proteinExistence type="predicted"/>
<dbReference type="EMBL" id="FXAE01000004">
    <property type="protein sequence ID" value="SMF00367.1"/>
    <property type="molecule type" value="Genomic_DNA"/>
</dbReference>
<feature type="transmembrane region" description="Helical" evidence="5">
    <location>
        <begin position="161"/>
        <end position="183"/>
    </location>
</feature>
<dbReference type="PANTHER" id="PTHR39535:SF2">
    <property type="entry name" value="HTTM DOMAIN-CONTAINING PROTEIN"/>
    <property type="match status" value="1"/>
</dbReference>
<evidence type="ECO:0000256" key="2">
    <source>
        <dbReference type="ARBA" id="ARBA00022692"/>
    </source>
</evidence>
<dbReference type="InterPro" id="IPR011020">
    <property type="entry name" value="HTTM-like"/>
</dbReference>
<comment type="caution">
    <text evidence="7">The sequence shown here is derived from an EMBL/GenBank/DDBJ whole genome shotgun (WGS) entry which is preliminary data.</text>
</comment>
<evidence type="ECO:0000259" key="6">
    <source>
        <dbReference type="SMART" id="SM00752"/>
    </source>
</evidence>
<evidence type="ECO:0000256" key="3">
    <source>
        <dbReference type="ARBA" id="ARBA00022989"/>
    </source>
</evidence>
<keyword evidence="2 5" id="KW-0812">Transmembrane</keyword>
<dbReference type="PANTHER" id="PTHR39535">
    <property type="entry name" value="SPORULATION-DELAYING PROTEIN SDPB"/>
    <property type="match status" value="1"/>
</dbReference>
<feature type="transmembrane region" description="Helical" evidence="5">
    <location>
        <begin position="121"/>
        <end position="141"/>
    </location>
</feature>
<dbReference type="SMART" id="SM00752">
    <property type="entry name" value="HTTM"/>
    <property type="match status" value="1"/>
</dbReference>
<comment type="subcellular location">
    <subcellularLocation>
        <location evidence="1">Endomembrane system</location>
        <topology evidence="1">Multi-pass membrane protein</topology>
    </subcellularLocation>
</comment>
<name>A0ABY1LWJ5_9BACL</name>
<feature type="transmembrane region" description="Helical" evidence="5">
    <location>
        <begin position="222"/>
        <end position="244"/>
    </location>
</feature>
<dbReference type="Pfam" id="PF04134">
    <property type="entry name" value="DCC1-like"/>
    <property type="match status" value="1"/>
</dbReference>
<evidence type="ECO:0000256" key="1">
    <source>
        <dbReference type="ARBA" id="ARBA00004127"/>
    </source>
</evidence>